<gene>
    <name evidence="1" type="ORF">OEG84_23550</name>
    <name evidence="2" type="ORF">OEG84_25250</name>
</gene>
<evidence type="ECO:0000313" key="2">
    <source>
        <dbReference type="EMBL" id="MCY0150916.1"/>
    </source>
</evidence>
<reference evidence="1" key="1">
    <citation type="submission" date="2022-10" db="EMBL/GenBank/DDBJ databases">
        <title>Hoeflea sp. G2-23, isolated from marine algae.</title>
        <authorList>
            <person name="Kristyanto S."/>
            <person name="Kim J.M."/>
            <person name="Jeon C.O."/>
        </authorList>
    </citation>
    <scope>NUCLEOTIDE SEQUENCE</scope>
    <source>
        <strain evidence="1">G2-23</strain>
    </source>
</reference>
<dbReference type="RefSeq" id="WP_267656025.1">
    <property type="nucleotide sequence ID" value="NZ_JAOVZR010000001.1"/>
</dbReference>
<dbReference type="Pfam" id="PF13479">
    <property type="entry name" value="AAA_24"/>
    <property type="match status" value="1"/>
</dbReference>
<protein>
    <submittedName>
        <fullName evidence="1">ATP-binding protein</fullName>
    </submittedName>
</protein>
<evidence type="ECO:0000313" key="3">
    <source>
        <dbReference type="Proteomes" id="UP001073227"/>
    </source>
</evidence>
<dbReference type="InterPro" id="IPR027417">
    <property type="entry name" value="P-loop_NTPase"/>
</dbReference>
<organism evidence="1 3">
    <name type="scientific">Hoeflea algicola</name>
    <dbReference type="NCBI Taxonomy" id="2983763"/>
    <lineage>
        <taxon>Bacteria</taxon>
        <taxon>Pseudomonadati</taxon>
        <taxon>Pseudomonadota</taxon>
        <taxon>Alphaproteobacteria</taxon>
        <taxon>Hyphomicrobiales</taxon>
        <taxon>Rhizobiaceae</taxon>
        <taxon>Hoeflea</taxon>
    </lineage>
</organism>
<name>A0ABT3ZFL9_9HYPH</name>
<dbReference type="GO" id="GO:0005524">
    <property type="term" value="F:ATP binding"/>
    <property type="evidence" value="ECO:0007669"/>
    <property type="project" value="UniProtKB-KW"/>
</dbReference>
<dbReference type="SUPFAM" id="SSF52540">
    <property type="entry name" value="P-loop containing nucleoside triphosphate hydrolases"/>
    <property type="match status" value="1"/>
</dbReference>
<proteinExistence type="predicted"/>
<dbReference type="EMBL" id="JAOVZR010000004">
    <property type="protein sequence ID" value="MCY0150916.1"/>
    <property type="molecule type" value="Genomic_DNA"/>
</dbReference>
<dbReference type="EMBL" id="JAOVZR010000001">
    <property type="protein sequence ID" value="MCY0150596.1"/>
    <property type="molecule type" value="Genomic_DNA"/>
</dbReference>
<keyword evidence="1" id="KW-0547">Nucleotide-binding</keyword>
<keyword evidence="3" id="KW-1185">Reference proteome</keyword>
<keyword evidence="1" id="KW-0067">ATP-binding</keyword>
<accession>A0ABT3ZFL9</accession>
<evidence type="ECO:0000313" key="1">
    <source>
        <dbReference type="EMBL" id="MCY0150596.1"/>
    </source>
</evidence>
<comment type="caution">
    <text evidence="1">The sequence shown here is derived from an EMBL/GenBank/DDBJ whole genome shotgun (WGS) entry which is preliminary data.</text>
</comment>
<dbReference type="Proteomes" id="UP001073227">
    <property type="component" value="Unassembled WGS sequence"/>
</dbReference>
<sequence length="315" mass="35110">MAQAGHWWLTRHNSNLEKTIMAISLSDLETMEATDPPRMLFYGRPGMGKTSIGVEFPRPVVFQVEDGSPGDIPKGIPAFRKKKLTSYQAVCEGLAALYEGDHDRKTVVIDSVTELQKLIYDETCARGDDEGNTYARMEDFPFNKGYMFATTIWQEFIAMLDALRNDRGMAIVLIAHAAVQEHHDPESQAYDQYQIALHSPKKGDQGRADHRALVERWLDAIICMKRNVIIKAETKSGTTAKNDKSTARIRASGGEIIMMRTVGKPSINAKNRYGIPPDLRYDKGQGFAALAPYLPGFDETKPAVVEDAEEQKDAA</sequence>